<gene>
    <name evidence="10" type="ORF">HMPREF0027_1857</name>
</gene>
<dbReference type="SUPFAM" id="SSF81345">
    <property type="entry name" value="ABC transporter involved in vitamin B12 uptake, BtuC"/>
    <property type="match status" value="1"/>
</dbReference>
<dbReference type="GO" id="GO:0010043">
    <property type="term" value="P:response to zinc ion"/>
    <property type="evidence" value="ECO:0007669"/>
    <property type="project" value="TreeGrafter"/>
</dbReference>
<keyword evidence="8" id="KW-0813">Transport</keyword>
<feature type="transmembrane region" description="Helical" evidence="9">
    <location>
        <begin position="221"/>
        <end position="242"/>
    </location>
</feature>
<comment type="subcellular location">
    <subcellularLocation>
        <location evidence="8">Cell membrane</location>
        <topology evidence="8">Multi-pass membrane protein</topology>
    </subcellularLocation>
    <subcellularLocation>
        <location evidence="1">Membrane</location>
        <topology evidence="1">Multi-pass membrane protein</topology>
    </subcellularLocation>
</comment>
<evidence type="ECO:0000256" key="3">
    <source>
        <dbReference type="ARBA" id="ARBA00022496"/>
    </source>
</evidence>
<dbReference type="Gene3D" id="1.10.3470.10">
    <property type="entry name" value="ABC transporter involved in vitamin B12 uptake, BtuC"/>
    <property type="match status" value="1"/>
</dbReference>
<protein>
    <submittedName>
        <fullName evidence="10">ABC 3 transport family protein</fullName>
    </submittedName>
</protein>
<comment type="caution">
    <text evidence="10">The sequence shown here is derived from an EMBL/GenBank/DDBJ whole genome shotgun (WGS) entry which is preliminary data.</text>
</comment>
<dbReference type="CDD" id="cd06550">
    <property type="entry name" value="TM_ABC_iron-siderophores_like"/>
    <property type="match status" value="1"/>
</dbReference>
<keyword evidence="3" id="KW-0410">Iron transport</keyword>
<dbReference type="Pfam" id="PF00950">
    <property type="entry name" value="ABC-3"/>
    <property type="match status" value="1"/>
</dbReference>
<keyword evidence="3" id="KW-0408">Iron</keyword>
<dbReference type="RefSeq" id="WP_005624171.1">
    <property type="nucleotide sequence ID" value="NZ_GL831081.1"/>
</dbReference>
<name>E8KJ40_9PAST</name>
<evidence type="ECO:0000256" key="8">
    <source>
        <dbReference type="RuleBase" id="RU003943"/>
    </source>
</evidence>
<dbReference type="HOGENOM" id="CLU_028808_4_0_6"/>
<dbReference type="GO" id="GO:0043190">
    <property type="term" value="C:ATP-binding cassette (ABC) transporter complex"/>
    <property type="evidence" value="ECO:0007669"/>
    <property type="project" value="InterPro"/>
</dbReference>
<dbReference type="FunFam" id="1.10.3470.10:FF:000003">
    <property type="entry name" value="Iron ABC transporter permease SitD"/>
    <property type="match status" value="1"/>
</dbReference>
<evidence type="ECO:0000256" key="2">
    <source>
        <dbReference type="ARBA" id="ARBA00008034"/>
    </source>
</evidence>
<dbReference type="InterPro" id="IPR037294">
    <property type="entry name" value="ABC_BtuC-like"/>
</dbReference>
<evidence type="ECO:0000313" key="11">
    <source>
        <dbReference type="Proteomes" id="UP000005467"/>
    </source>
</evidence>
<evidence type="ECO:0000256" key="1">
    <source>
        <dbReference type="ARBA" id="ARBA00004141"/>
    </source>
</evidence>
<feature type="transmembrane region" description="Helical" evidence="9">
    <location>
        <begin position="52"/>
        <end position="85"/>
    </location>
</feature>
<dbReference type="GO" id="GO:0071281">
    <property type="term" value="P:cellular response to iron ion"/>
    <property type="evidence" value="ECO:0007669"/>
    <property type="project" value="UniProtKB-ARBA"/>
</dbReference>
<evidence type="ECO:0000256" key="7">
    <source>
        <dbReference type="ARBA" id="ARBA00055290"/>
    </source>
</evidence>
<evidence type="ECO:0000256" key="6">
    <source>
        <dbReference type="ARBA" id="ARBA00023136"/>
    </source>
</evidence>
<keyword evidence="6 9" id="KW-0472">Membrane</keyword>
<feature type="transmembrane region" description="Helical" evidence="9">
    <location>
        <begin position="183"/>
        <end position="209"/>
    </location>
</feature>
<dbReference type="AlphaFoldDB" id="E8KJ40"/>
<comment type="function">
    <text evidence="7">Part of an ATP-driven transport system HI_0359/HI_0360/HI_0361/HI_0362 for iron.</text>
</comment>
<reference evidence="10 11" key="1">
    <citation type="submission" date="2011-01" db="EMBL/GenBank/DDBJ databases">
        <authorList>
            <person name="Muzny D."/>
            <person name="Qin X."/>
            <person name="Deng J."/>
            <person name="Jiang H."/>
            <person name="Liu Y."/>
            <person name="Qu J."/>
            <person name="Song X.-Z."/>
            <person name="Zhang L."/>
            <person name="Thornton R."/>
            <person name="Coyle M."/>
            <person name="Francisco L."/>
            <person name="Jackson L."/>
            <person name="Javaid M."/>
            <person name="Korchina V."/>
            <person name="Kovar C."/>
            <person name="Mata R."/>
            <person name="Mathew T."/>
            <person name="Ngo R."/>
            <person name="Nguyen L."/>
            <person name="Nguyen N."/>
            <person name="Okwuonu G."/>
            <person name="Ongeri F."/>
            <person name="Pham C."/>
            <person name="Simmons D."/>
            <person name="Wilczek-Boney K."/>
            <person name="Hale W."/>
            <person name="Jakkamsetti A."/>
            <person name="Pham P."/>
            <person name="Ruth R."/>
            <person name="San Lucas F."/>
            <person name="Warren J."/>
            <person name="Zhang J."/>
            <person name="Zhao Z."/>
            <person name="Zhou C."/>
            <person name="Zhu D."/>
            <person name="Lee S."/>
            <person name="Bess C."/>
            <person name="Blankenburg K."/>
            <person name="Forbes L."/>
            <person name="Fu Q."/>
            <person name="Gubbala S."/>
            <person name="Hirani K."/>
            <person name="Jayaseelan J.C."/>
            <person name="Lara F."/>
            <person name="Munidasa M."/>
            <person name="Palculict T."/>
            <person name="Patil S."/>
            <person name="Pu L.-L."/>
            <person name="Saada N."/>
            <person name="Tang L."/>
            <person name="Weissenberger G."/>
            <person name="Zhu Y."/>
            <person name="Hemphill L."/>
            <person name="Shang Y."/>
            <person name="Youmans B."/>
            <person name="Ayvaz T."/>
            <person name="Ross M."/>
            <person name="Santibanez J."/>
            <person name="Aqrawi P."/>
            <person name="Gross S."/>
            <person name="Joshi V."/>
            <person name="Fowler G."/>
            <person name="Nazareth L."/>
            <person name="Reid J."/>
            <person name="Worley K."/>
            <person name="Petrosino J."/>
            <person name="Highlander S."/>
            <person name="Gibbs R."/>
        </authorList>
    </citation>
    <scope>NUCLEOTIDE SEQUENCE [LARGE SCALE GENOMIC DNA]</scope>
    <source>
        <strain evidence="10 11">ATCC 25976</strain>
    </source>
</reference>
<comment type="similarity">
    <text evidence="2 8">Belongs to the ABC-3 integral membrane protein family.</text>
</comment>
<dbReference type="EMBL" id="AEVG01000123">
    <property type="protein sequence ID" value="EFX91086.1"/>
    <property type="molecule type" value="Genomic_DNA"/>
</dbReference>
<accession>E8KJ40</accession>
<dbReference type="PANTHER" id="PTHR30477:SF24">
    <property type="entry name" value="IRON TRANSPORT SYSTEM MEMBRANE PROTEIN HI_0359-RELATED"/>
    <property type="match status" value="1"/>
</dbReference>
<organism evidence="10 11">
    <name type="scientific">Actinobacillus ureae ATCC 25976</name>
    <dbReference type="NCBI Taxonomy" id="887324"/>
    <lineage>
        <taxon>Bacteria</taxon>
        <taxon>Pseudomonadati</taxon>
        <taxon>Pseudomonadota</taxon>
        <taxon>Gammaproteobacteria</taxon>
        <taxon>Pasteurellales</taxon>
        <taxon>Pasteurellaceae</taxon>
        <taxon>Actinobacillus</taxon>
    </lineage>
</organism>
<keyword evidence="4 8" id="KW-0812">Transmembrane</keyword>
<keyword evidence="11" id="KW-1185">Reference proteome</keyword>
<dbReference type="PANTHER" id="PTHR30477">
    <property type="entry name" value="ABC-TRANSPORTER METAL-BINDING PROTEIN"/>
    <property type="match status" value="1"/>
</dbReference>
<feature type="transmembrane region" description="Helical" evidence="9">
    <location>
        <begin position="97"/>
        <end position="118"/>
    </location>
</feature>
<dbReference type="Proteomes" id="UP000005467">
    <property type="component" value="Unassembled WGS sequence"/>
</dbReference>
<keyword evidence="3" id="KW-0406">Ion transport</keyword>
<dbReference type="GO" id="GO:0006826">
    <property type="term" value="P:iron ion transport"/>
    <property type="evidence" value="ECO:0007669"/>
    <property type="project" value="UniProtKB-KW"/>
</dbReference>
<feature type="transmembrane region" description="Helical" evidence="9">
    <location>
        <begin position="130"/>
        <end position="154"/>
    </location>
</feature>
<proteinExistence type="inferred from homology"/>
<feature type="transmembrane region" description="Helical" evidence="9">
    <location>
        <begin position="20"/>
        <end position="40"/>
    </location>
</feature>
<dbReference type="InterPro" id="IPR001626">
    <property type="entry name" value="ABC_TroCD"/>
</dbReference>
<sequence>MNELVLWFIEPFEFEFMQTALFTAVLVASVCAVLSCYLILKGWSLMGDSISHAVLPGVVVSSLLGLPLAVGAFASGLFCAISVGYLKENSRLKEDTIMGITFAGLFAFGIVLFTALPTEQHLTHLLFGNLLGVTQAELIQTMIICAITFSMIIFKRKDFLLYCFDSRHAKVIGLPVKWLHYGLLALLALTIISAMQVVGVILVVAMLIAPGITAYQLSNRFDYMLVIAMTIAISSSVFGTILSYHIDAATGPTIILIQSSLFVLALCFSRLKTHKRSNFCTNLQNSAKQ</sequence>
<evidence type="ECO:0000313" key="10">
    <source>
        <dbReference type="EMBL" id="EFX91086.1"/>
    </source>
</evidence>
<keyword evidence="5 9" id="KW-1133">Transmembrane helix</keyword>
<dbReference type="GO" id="GO:0055085">
    <property type="term" value="P:transmembrane transport"/>
    <property type="evidence" value="ECO:0007669"/>
    <property type="project" value="InterPro"/>
</dbReference>
<evidence type="ECO:0000256" key="9">
    <source>
        <dbReference type="SAM" id="Phobius"/>
    </source>
</evidence>
<feature type="transmembrane region" description="Helical" evidence="9">
    <location>
        <begin position="248"/>
        <end position="268"/>
    </location>
</feature>
<evidence type="ECO:0000256" key="4">
    <source>
        <dbReference type="ARBA" id="ARBA00022692"/>
    </source>
</evidence>
<evidence type="ECO:0000256" key="5">
    <source>
        <dbReference type="ARBA" id="ARBA00022989"/>
    </source>
</evidence>